<dbReference type="STRING" id="66420.A0A194QF30"/>
<dbReference type="InterPro" id="IPR011333">
    <property type="entry name" value="SKP1/BTB/POZ_sf"/>
</dbReference>
<feature type="domain" description="BTB" evidence="1">
    <location>
        <begin position="186"/>
        <end position="253"/>
    </location>
</feature>
<dbReference type="CDD" id="cd18186">
    <property type="entry name" value="BTB_POZ_ZBTB_KLHL-like"/>
    <property type="match status" value="1"/>
</dbReference>
<sequence>MGGKESLLRLCPRHAHSSECTRNCFNLTSLLYGRNIAPIEPNNSCEVVKSRLEVQNILKLANTLQATFVVNADLNYDTLISPEFTINSTANFQVRVIIAQDSYNSNCNSFIFVKLYKIDKDDELKYNMNLSSSYLNIDNKTFPCDDGTWHLVTELKTLHFTFDISVVMNILQGSSFATLYDEVDLMDFELRGEDGAVRVHRAVLAAYSPVLRRMLNGSWRETAEGHVDVPGTSKKTLQHLKNYMYLHTLPDTDLEPIMVLATYYMMHELEQMCVDRLVSALDAENVCQLLQFTAKHRLTRLLLAVLESVQNGVIKVIDIRKHCMHSKLPCGDAKAEITSRSEIDAVNTNADQM</sequence>
<dbReference type="SMART" id="SM00225">
    <property type="entry name" value="BTB"/>
    <property type="match status" value="1"/>
</dbReference>
<gene>
    <name evidence="2" type="ORF">RR46_07841</name>
</gene>
<evidence type="ECO:0000313" key="2">
    <source>
        <dbReference type="EMBL" id="KPJ04082.1"/>
    </source>
</evidence>
<evidence type="ECO:0000313" key="3">
    <source>
        <dbReference type="Proteomes" id="UP000053268"/>
    </source>
</evidence>
<dbReference type="AlphaFoldDB" id="A0A194QF30"/>
<keyword evidence="3" id="KW-1185">Reference proteome</keyword>
<dbReference type="SUPFAM" id="SSF54695">
    <property type="entry name" value="POZ domain"/>
    <property type="match status" value="1"/>
</dbReference>
<dbReference type="Pfam" id="PF00651">
    <property type="entry name" value="BTB"/>
    <property type="match status" value="1"/>
</dbReference>
<dbReference type="Proteomes" id="UP000053268">
    <property type="component" value="Unassembled WGS sequence"/>
</dbReference>
<dbReference type="PANTHER" id="PTHR24413">
    <property type="entry name" value="SPECKLE-TYPE POZ PROTEIN"/>
    <property type="match status" value="1"/>
</dbReference>
<proteinExistence type="predicted"/>
<protein>
    <submittedName>
        <fullName evidence="2">Kelch repeat and BTB domain-containing protein 8</fullName>
    </submittedName>
</protein>
<dbReference type="Gene3D" id="3.30.710.10">
    <property type="entry name" value="Potassium Channel Kv1.1, Chain A"/>
    <property type="match status" value="1"/>
</dbReference>
<accession>A0A194QF30</accession>
<dbReference type="InterPro" id="IPR000210">
    <property type="entry name" value="BTB/POZ_dom"/>
</dbReference>
<dbReference type="PROSITE" id="PS50097">
    <property type="entry name" value="BTB"/>
    <property type="match status" value="1"/>
</dbReference>
<reference evidence="2 3" key="1">
    <citation type="journal article" date="2015" name="Nat. Commun.">
        <title>Outbred genome sequencing and CRISPR/Cas9 gene editing in butterflies.</title>
        <authorList>
            <person name="Li X."/>
            <person name="Fan D."/>
            <person name="Zhang W."/>
            <person name="Liu G."/>
            <person name="Zhang L."/>
            <person name="Zhao L."/>
            <person name="Fang X."/>
            <person name="Chen L."/>
            <person name="Dong Y."/>
            <person name="Chen Y."/>
            <person name="Ding Y."/>
            <person name="Zhao R."/>
            <person name="Feng M."/>
            <person name="Zhu Y."/>
            <person name="Feng Y."/>
            <person name="Jiang X."/>
            <person name="Zhu D."/>
            <person name="Xiang H."/>
            <person name="Feng X."/>
            <person name="Li S."/>
            <person name="Wang J."/>
            <person name="Zhang G."/>
            <person name="Kronforst M.R."/>
            <person name="Wang W."/>
        </authorList>
    </citation>
    <scope>NUCLEOTIDE SEQUENCE [LARGE SCALE GENOMIC DNA]</scope>
    <source>
        <strain evidence="2">Ya'a_city_454_Px</strain>
        <tissue evidence="2">Whole body</tissue>
    </source>
</reference>
<organism evidence="2 3">
    <name type="scientific">Papilio xuthus</name>
    <name type="common">Asian swallowtail butterfly</name>
    <dbReference type="NCBI Taxonomy" id="66420"/>
    <lineage>
        <taxon>Eukaryota</taxon>
        <taxon>Metazoa</taxon>
        <taxon>Ecdysozoa</taxon>
        <taxon>Arthropoda</taxon>
        <taxon>Hexapoda</taxon>
        <taxon>Insecta</taxon>
        <taxon>Pterygota</taxon>
        <taxon>Neoptera</taxon>
        <taxon>Endopterygota</taxon>
        <taxon>Lepidoptera</taxon>
        <taxon>Glossata</taxon>
        <taxon>Ditrysia</taxon>
        <taxon>Papilionoidea</taxon>
        <taxon>Papilionidae</taxon>
        <taxon>Papilioninae</taxon>
        <taxon>Papilio</taxon>
    </lineage>
</organism>
<dbReference type="EMBL" id="KQ459053">
    <property type="protein sequence ID" value="KPJ04082.1"/>
    <property type="molecule type" value="Genomic_DNA"/>
</dbReference>
<name>A0A194QF30_PAPXU</name>
<evidence type="ECO:0000259" key="1">
    <source>
        <dbReference type="PROSITE" id="PS50097"/>
    </source>
</evidence>